<dbReference type="NCBIfam" id="TIGR01167">
    <property type="entry name" value="LPXTG_anchor"/>
    <property type="match status" value="1"/>
</dbReference>
<evidence type="ECO:0000256" key="4">
    <source>
        <dbReference type="ARBA" id="ARBA00023088"/>
    </source>
</evidence>
<feature type="region of interest" description="Disordered" evidence="5">
    <location>
        <begin position="1281"/>
        <end position="1312"/>
    </location>
</feature>
<dbReference type="Proteomes" id="UP001141183">
    <property type="component" value="Unassembled WGS sequence"/>
</dbReference>
<dbReference type="SUPFAM" id="SSF56300">
    <property type="entry name" value="Metallo-dependent phosphatases"/>
    <property type="match status" value="1"/>
</dbReference>
<evidence type="ECO:0000313" key="9">
    <source>
        <dbReference type="Proteomes" id="UP001141183"/>
    </source>
</evidence>
<dbReference type="InterPro" id="IPR036415">
    <property type="entry name" value="Lamin_tail_dom_sf"/>
</dbReference>
<feature type="domain" description="LTD" evidence="7">
    <location>
        <begin position="41"/>
        <end position="188"/>
    </location>
</feature>
<dbReference type="InterPro" id="IPR029052">
    <property type="entry name" value="Metallo-depent_PP-like"/>
</dbReference>
<dbReference type="Gene3D" id="2.60.40.10">
    <property type="entry name" value="Immunoglobulins"/>
    <property type="match status" value="1"/>
</dbReference>
<feature type="region of interest" description="Disordered" evidence="5">
    <location>
        <begin position="211"/>
        <end position="244"/>
    </location>
</feature>
<dbReference type="RefSeq" id="WP_272470272.1">
    <property type="nucleotide sequence ID" value="NZ_JAMRYU010000007.1"/>
</dbReference>
<keyword evidence="2" id="KW-0964">Secreted</keyword>
<dbReference type="PANTHER" id="PTHR43143:SF5">
    <property type="entry name" value="SECRETED PROTEIN"/>
    <property type="match status" value="1"/>
</dbReference>
<keyword evidence="6" id="KW-1133">Transmembrane helix</keyword>
<dbReference type="InterPro" id="IPR013783">
    <property type="entry name" value="Ig-like_fold"/>
</dbReference>
<accession>A0A9X3XM30</accession>
<dbReference type="Pfam" id="PF00746">
    <property type="entry name" value="Gram_pos_anchor"/>
    <property type="match status" value="1"/>
</dbReference>
<evidence type="ECO:0000256" key="5">
    <source>
        <dbReference type="SAM" id="MobiDB-lite"/>
    </source>
</evidence>
<keyword evidence="1" id="KW-0134">Cell wall</keyword>
<protein>
    <submittedName>
        <fullName evidence="8">DUF5011 domain-containing protein</fullName>
    </submittedName>
</protein>
<proteinExistence type="predicted"/>
<dbReference type="PANTHER" id="PTHR43143">
    <property type="entry name" value="METALLOPHOSPHOESTERASE, CALCINEURIN SUPERFAMILY"/>
    <property type="match status" value="1"/>
</dbReference>
<feature type="compositionally biased region" description="Low complexity" evidence="5">
    <location>
        <begin position="1292"/>
        <end position="1307"/>
    </location>
</feature>
<dbReference type="SUPFAM" id="SSF74853">
    <property type="entry name" value="Lamin A/C globular tail domain"/>
    <property type="match status" value="1"/>
</dbReference>
<dbReference type="InterPro" id="IPR019931">
    <property type="entry name" value="LPXTG_anchor"/>
</dbReference>
<evidence type="ECO:0000313" key="8">
    <source>
        <dbReference type="EMBL" id="MDC4240124.1"/>
    </source>
</evidence>
<dbReference type="Pfam" id="PF00932">
    <property type="entry name" value="LTD"/>
    <property type="match status" value="1"/>
</dbReference>
<gene>
    <name evidence="8" type="ORF">NE398_08100</name>
</gene>
<reference evidence="8" key="1">
    <citation type="submission" date="2022-05" db="EMBL/GenBank/DDBJ databases">
        <title>Draft genome sequence of Clostridium tertium strain CP3 isolated from Peru.</title>
        <authorList>
            <person name="Hurtado R."/>
            <person name="Lima L."/>
            <person name="Sousa T."/>
            <person name="Jaiswal A.K."/>
            <person name="Tiwari S."/>
            <person name="Maturrano L."/>
            <person name="Brenig B."/>
            <person name="Azevedo V."/>
        </authorList>
    </citation>
    <scope>NUCLEOTIDE SEQUENCE</scope>
    <source>
        <strain evidence="8">CP3</strain>
    </source>
</reference>
<keyword evidence="9" id="KW-1185">Reference proteome</keyword>
<evidence type="ECO:0000256" key="3">
    <source>
        <dbReference type="ARBA" id="ARBA00022729"/>
    </source>
</evidence>
<evidence type="ECO:0000256" key="1">
    <source>
        <dbReference type="ARBA" id="ARBA00022512"/>
    </source>
</evidence>
<dbReference type="EMBL" id="JAMRYU010000007">
    <property type="protein sequence ID" value="MDC4240124.1"/>
    <property type="molecule type" value="Genomic_DNA"/>
</dbReference>
<keyword evidence="6" id="KW-0812">Transmembrane</keyword>
<dbReference type="Gene3D" id="3.60.21.10">
    <property type="match status" value="1"/>
</dbReference>
<dbReference type="InterPro" id="IPR051918">
    <property type="entry name" value="STPP_CPPED1"/>
</dbReference>
<keyword evidence="4" id="KW-0572">Peptidoglycan-anchor</keyword>
<dbReference type="InterPro" id="IPR001322">
    <property type="entry name" value="Lamin_tail_dom"/>
</dbReference>
<evidence type="ECO:0000259" key="7">
    <source>
        <dbReference type="PROSITE" id="PS51841"/>
    </source>
</evidence>
<feature type="transmembrane region" description="Helical" evidence="6">
    <location>
        <begin position="1334"/>
        <end position="1352"/>
    </location>
</feature>
<organism evidence="8 9">
    <name type="scientific">Clostridium tertium</name>
    <dbReference type="NCBI Taxonomy" id="1559"/>
    <lineage>
        <taxon>Bacteria</taxon>
        <taxon>Bacillati</taxon>
        <taxon>Bacillota</taxon>
        <taxon>Clostridia</taxon>
        <taxon>Eubacteriales</taxon>
        <taxon>Clostridiaceae</taxon>
        <taxon>Clostridium</taxon>
    </lineage>
</organism>
<dbReference type="GO" id="GO:0016787">
    <property type="term" value="F:hydrolase activity"/>
    <property type="evidence" value="ECO:0007669"/>
    <property type="project" value="InterPro"/>
</dbReference>
<evidence type="ECO:0000256" key="2">
    <source>
        <dbReference type="ARBA" id="ARBA00022525"/>
    </source>
</evidence>
<dbReference type="PROSITE" id="PS51841">
    <property type="entry name" value="LTD"/>
    <property type="match status" value="1"/>
</dbReference>
<comment type="caution">
    <text evidence="8">The sequence shown here is derived from an EMBL/GenBank/DDBJ whole genome shotgun (WGS) entry which is preliminary data.</text>
</comment>
<sequence length="1361" mass="152471">MAKKKLYKSKLFTLGLTALICTRPLETMALSTKTLLVQDDTTQKNIKADKAQIPELLITEILPDSKNIDGADAYEFIEVYNNSNREVNLKDYKIYYNYPDKGDSSDVLWVDINEDINVKSGEAIVFWIKNGSNDTLTAADFNNHFNSQLEMNVNLFEVYSAGMANSGARALRLTTNIKEEVDFVSYNMNGAKDTSEDKSIKYLYDENTNESVMTSNKAVPDPGTVKEEDKPLQSNSNSPVNKPIVENMTSENFTDEEEVVFKVKAKSDETNIKTVKLSYKNNKMSKYETYNLLKEDGDIFSKTISKYDLIGKSYYEYYFEVSDGFTTVKTPIEKTTNKEVDTSAIRFNISENEYIFGTDNLITTGDKLLIDGVDKTSETVESIENNAKIVFDIKDTDTFFKNAVAIGNTVLGIFNEGTYDNWDTVAYDVDPIYLTKGEKIQIDIHAGNKANALEHNWENNDDFVVRNIRLVLPDGSILRPEGFENPEEVIKMGDSGEKIEILEAKFTPSDESFNALRYEIDTTKFSDGEHTISGSLTSSNESEDVKFIVDNTAPEITTNIKDNQIYKGTNEIIVDSNDALSGVKELSVKLDDKKIELPYTFRALELSPGEHTLTIYAVDNCNNEHNKEIKFIIPEENAKLGLEITPGQGAILNSDPTFKIEATDSTNDIMTVSFKKGERYVLGDYNISKTEGISQSSGASGQVFSEDSSNGFPYEEFDIELSGEVNENATIQVDWKGKSNNLKTNMYVYNYTTSSFDIVEAEMNQNEKEVKLTGTVSLKDHLKDNKVKVMVQNGEGYTPTQYEAGTPAVPSENTNITTSNENDLDRNSYDFTFAIESDTQYYNEDTSDNTNIVGKYEHQLNIHDWLLANRSRMNIQYLFHDGDIVDDVDMISQWENADAAYKKLDEAGLPYGVLAGNHDVGHLAGDYTNYSTYFGEDRFINNQWYGESYKNNRAHYDLISVGGIDFIMMYVGWGIGDEEIEWMNNILKKYPERKAILNFHEYLLASGGFGEEPQRVLNEVVSKNSNVCMVLSGHYHNAQTVINEFDDDGDGVNDRKVYQMLFDYQGLPEGGMGYLRLMHFDLDGKKVLFKTYSPSLDDYNAKDTVAGGDTILGEEDFEISFEDLGIEPKQKTIETTDLDVNVYTDEVIGTVNNVTNDTEISYTLENAENGMYGWYAEVTDEFGGRSRTNVNYFTVDKDIVKPVITLPENNIVALGTEFNPMDGVTAKDDRDGDLTSKVVVSGTVDISKEGDYTITYTVADNSGNTETVSRVITVRKIGSSTTEDDNDIVDQDNNSNNGNNNSNDNNDYVGEDTIEDDNIEQNDSSLPQTGNESAISLAVIALSLIVGGFALAKKKVLGYRK</sequence>
<keyword evidence="6" id="KW-0472">Membrane</keyword>
<evidence type="ECO:0000256" key="6">
    <source>
        <dbReference type="SAM" id="Phobius"/>
    </source>
</evidence>
<dbReference type="Pfam" id="PF16403">
    <property type="entry name" value="Bact_surface_Ig-like"/>
    <property type="match status" value="1"/>
</dbReference>
<dbReference type="InterPro" id="IPR032179">
    <property type="entry name" value="Cry22Aa_Ig-like"/>
</dbReference>
<name>A0A9X3XM30_9CLOT</name>
<keyword evidence="3" id="KW-0732">Signal</keyword>